<dbReference type="AlphaFoldDB" id="A0A2W4SBU4"/>
<feature type="domain" description="Polymerase beta nucleotidyltransferase" evidence="1">
    <location>
        <begin position="11"/>
        <end position="89"/>
    </location>
</feature>
<dbReference type="InterPro" id="IPR043519">
    <property type="entry name" value="NT_sf"/>
</dbReference>
<proteinExistence type="predicted"/>
<accession>A0A2W4SBU4</accession>
<dbReference type="CDD" id="cd05403">
    <property type="entry name" value="NT_KNTase_like"/>
    <property type="match status" value="1"/>
</dbReference>
<dbReference type="SUPFAM" id="SSF81301">
    <property type="entry name" value="Nucleotidyltransferase"/>
    <property type="match status" value="1"/>
</dbReference>
<evidence type="ECO:0000313" key="3">
    <source>
        <dbReference type="Proteomes" id="UP000249396"/>
    </source>
</evidence>
<dbReference type="Proteomes" id="UP000249396">
    <property type="component" value="Unassembled WGS sequence"/>
</dbReference>
<protein>
    <submittedName>
        <fullName evidence="2">DNA polymerase III subunit beta</fullName>
    </submittedName>
</protein>
<comment type="caution">
    <text evidence="2">The sequence shown here is derived from an EMBL/GenBank/DDBJ whole genome shotgun (WGS) entry which is preliminary data.</text>
</comment>
<name>A0A2W4SBU4_9GAMM</name>
<dbReference type="Pfam" id="PF18765">
    <property type="entry name" value="Polbeta"/>
    <property type="match status" value="1"/>
</dbReference>
<reference evidence="2 3" key="1">
    <citation type="journal article" date="2018" name="Aquat. Microb. Ecol.">
        <title>Gammaproteobacterial methanotrophs dominate.</title>
        <authorList>
            <person name="Rissanen A.J."/>
            <person name="Saarenheimo J."/>
            <person name="Tiirola M."/>
            <person name="Peura S."/>
            <person name="Aalto S.L."/>
            <person name="Karvinen A."/>
            <person name="Nykanen H."/>
        </authorList>
    </citation>
    <scope>NUCLEOTIDE SEQUENCE [LARGE SCALE GENOMIC DNA]</scope>
    <source>
        <strain evidence="2">AMbin10</strain>
    </source>
</reference>
<evidence type="ECO:0000259" key="1">
    <source>
        <dbReference type="Pfam" id="PF18765"/>
    </source>
</evidence>
<dbReference type="EMBL" id="QJPH01000531">
    <property type="protein sequence ID" value="PZN71224.1"/>
    <property type="molecule type" value="Genomic_DNA"/>
</dbReference>
<sequence length="93" mass="10385">MRLADEEQLAIRETIRQADADAMIYLFGSRIDDAAKGGDIDLLVLSKTINLMVKLDILAQLHSKLGERKFDIAVYADATRPFPKMVMHSAIPL</sequence>
<gene>
    <name evidence="2" type="ORF">DM484_26830</name>
</gene>
<dbReference type="InterPro" id="IPR041633">
    <property type="entry name" value="Polbeta"/>
</dbReference>
<organism evidence="2 3">
    <name type="scientific">Candidatus Methylumidiphilus alinenensis</name>
    <dbReference type="NCBI Taxonomy" id="2202197"/>
    <lineage>
        <taxon>Bacteria</taxon>
        <taxon>Pseudomonadati</taxon>
        <taxon>Pseudomonadota</taxon>
        <taxon>Gammaproteobacteria</taxon>
        <taxon>Methylococcales</taxon>
        <taxon>Candidatus Methylumidiphilus</taxon>
    </lineage>
</organism>
<dbReference type="Gene3D" id="3.30.460.10">
    <property type="entry name" value="Beta Polymerase, domain 2"/>
    <property type="match status" value="1"/>
</dbReference>
<evidence type="ECO:0000313" key="2">
    <source>
        <dbReference type="EMBL" id="PZN71224.1"/>
    </source>
</evidence>